<keyword evidence="3" id="KW-0547">Nucleotide-binding</keyword>
<dbReference type="STRING" id="679926.Mpet_0284"/>
<protein>
    <submittedName>
        <fullName evidence="6">ABC transporter related protein</fullName>
    </submittedName>
</protein>
<name>E1RFB3_METP4</name>
<evidence type="ECO:0000313" key="6">
    <source>
        <dbReference type="EMBL" id="ADN35061.1"/>
    </source>
</evidence>
<dbReference type="PANTHER" id="PTHR43117:SF4">
    <property type="entry name" value="OSMOPROTECTANT IMPORT ATP-BINDING PROTEIN OSMV"/>
    <property type="match status" value="1"/>
</dbReference>
<dbReference type="Gene3D" id="3.40.50.300">
    <property type="entry name" value="P-loop containing nucleotide triphosphate hydrolases"/>
    <property type="match status" value="1"/>
</dbReference>
<dbReference type="SUPFAM" id="SSF52540">
    <property type="entry name" value="P-loop containing nucleoside triphosphate hydrolases"/>
    <property type="match status" value="1"/>
</dbReference>
<comment type="similarity">
    <text evidence="1">Belongs to the ABC transporter superfamily.</text>
</comment>
<evidence type="ECO:0000256" key="4">
    <source>
        <dbReference type="ARBA" id="ARBA00022840"/>
    </source>
</evidence>
<dbReference type="eggNOG" id="arCOG03228">
    <property type="taxonomic scope" value="Archaea"/>
</dbReference>
<dbReference type="GO" id="GO:0005524">
    <property type="term" value="F:ATP binding"/>
    <property type="evidence" value="ECO:0007669"/>
    <property type="project" value="UniProtKB-KW"/>
</dbReference>
<dbReference type="PROSITE" id="PS50893">
    <property type="entry name" value="ABC_TRANSPORTER_2"/>
    <property type="match status" value="1"/>
</dbReference>
<keyword evidence="4" id="KW-0067">ATP-binding</keyword>
<evidence type="ECO:0000313" key="7">
    <source>
        <dbReference type="Proteomes" id="UP000006565"/>
    </source>
</evidence>
<dbReference type="GeneID" id="9742727"/>
<dbReference type="SMART" id="SM00382">
    <property type="entry name" value="AAA"/>
    <property type="match status" value="1"/>
</dbReference>
<dbReference type="PANTHER" id="PTHR43117">
    <property type="entry name" value="OSMOPROTECTANT IMPORT ATP-BINDING PROTEIN OSMV"/>
    <property type="match status" value="1"/>
</dbReference>
<evidence type="ECO:0000259" key="5">
    <source>
        <dbReference type="PROSITE" id="PS50893"/>
    </source>
</evidence>
<organism evidence="6 7">
    <name type="scientific">Methanolacinia petrolearia (strain DSM 11571 / OCM 486 / SEBR 4847)</name>
    <name type="common">Methanoplanus petrolearius</name>
    <dbReference type="NCBI Taxonomy" id="679926"/>
    <lineage>
        <taxon>Archaea</taxon>
        <taxon>Methanobacteriati</taxon>
        <taxon>Methanobacteriota</taxon>
        <taxon>Stenosarchaea group</taxon>
        <taxon>Methanomicrobia</taxon>
        <taxon>Methanomicrobiales</taxon>
        <taxon>Methanomicrobiaceae</taxon>
        <taxon>Methanolacinia</taxon>
    </lineage>
</organism>
<evidence type="ECO:0000256" key="2">
    <source>
        <dbReference type="ARBA" id="ARBA00022448"/>
    </source>
</evidence>
<dbReference type="InterPro" id="IPR003439">
    <property type="entry name" value="ABC_transporter-like_ATP-bd"/>
</dbReference>
<dbReference type="InterPro" id="IPR003593">
    <property type="entry name" value="AAA+_ATPase"/>
</dbReference>
<keyword evidence="2" id="KW-0813">Transport</keyword>
<evidence type="ECO:0000256" key="1">
    <source>
        <dbReference type="ARBA" id="ARBA00005417"/>
    </source>
</evidence>
<feature type="domain" description="ABC transporter" evidence="5">
    <location>
        <begin position="4"/>
        <end position="239"/>
    </location>
</feature>
<dbReference type="Pfam" id="PF00005">
    <property type="entry name" value="ABC_tran"/>
    <property type="match status" value="1"/>
</dbReference>
<dbReference type="RefSeq" id="WP_013328240.1">
    <property type="nucleotide sequence ID" value="NC_014507.1"/>
</dbReference>
<dbReference type="HOGENOM" id="CLU_072513_0_0_2"/>
<accession>E1RFB3</accession>
<keyword evidence="7" id="KW-1185">Reference proteome</keyword>
<dbReference type="Proteomes" id="UP000006565">
    <property type="component" value="Chromosome"/>
</dbReference>
<reference evidence="6 7" key="1">
    <citation type="journal article" date="2010" name="Stand. Genomic Sci.">
        <title>Complete genome sequence of Methanoplanus petrolearius type strain (SEBR 4847).</title>
        <authorList>
            <person name="Brambilla E."/>
            <person name="Djao O.D."/>
            <person name="Daligault H."/>
            <person name="Lapidus A."/>
            <person name="Lucas S."/>
            <person name="Hammon N."/>
            <person name="Nolan M."/>
            <person name="Tice H."/>
            <person name="Cheng J.F."/>
            <person name="Han C."/>
            <person name="Tapia R."/>
            <person name="Goodwin L."/>
            <person name="Pitluck S."/>
            <person name="Liolios K."/>
            <person name="Ivanova N."/>
            <person name="Mavromatis K."/>
            <person name="Mikhailova N."/>
            <person name="Pati A."/>
            <person name="Chen A."/>
            <person name="Palaniappan K."/>
            <person name="Land M."/>
            <person name="Hauser L."/>
            <person name="Chang Y.J."/>
            <person name="Jeffries C.D."/>
            <person name="Rohde M."/>
            <person name="Spring S."/>
            <person name="Sikorski J."/>
            <person name="Goker M."/>
            <person name="Woyke T."/>
            <person name="Bristow J."/>
            <person name="Eisen J.A."/>
            <person name="Markowitz V."/>
            <person name="Hugenholtz P."/>
            <person name="Kyrpides N.C."/>
            <person name="Klenk H.P."/>
        </authorList>
    </citation>
    <scope>NUCLEOTIDE SEQUENCE [LARGE SCALE GENOMIC DNA]</scope>
    <source>
        <strain evidence="7">DSM 11571 / OCM 486 / SEBR 4847</strain>
    </source>
</reference>
<sequence length="259" mass="28544">MDPLTIEDITILPGRNRKGMTENFSSLTICPGDTISIVGPTGSGKSALINDIEIFAHRDTVTGRTVLVNGEPAPEEFVRDPAKKPVALITQNTKCLADMTAGDFLKMHVRSRKIEDEKIVERTIALANEFTGEKILPEVRMTSLSGGQTRSLMVADAIMISNAPIILLDEIENAGIFKEKVIECLKTHHKALIFVTHDPVVSLLSAKRIVMKNGAVERILEPGEEERDALAEIIRMDRTLCRLRELIRAGEIIRSVNPA</sequence>
<dbReference type="InterPro" id="IPR027417">
    <property type="entry name" value="P-loop_NTPase"/>
</dbReference>
<gene>
    <name evidence="6" type="ordered locus">Mpet_0284</name>
</gene>
<evidence type="ECO:0000256" key="3">
    <source>
        <dbReference type="ARBA" id="ARBA00022741"/>
    </source>
</evidence>
<dbReference type="OrthoDB" id="64309at2157"/>
<proteinExistence type="inferred from homology"/>
<dbReference type="EMBL" id="CP002117">
    <property type="protein sequence ID" value="ADN35061.1"/>
    <property type="molecule type" value="Genomic_DNA"/>
</dbReference>
<dbReference type="GO" id="GO:0016887">
    <property type="term" value="F:ATP hydrolysis activity"/>
    <property type="evidence" value="ECO:0007669"/>
    <property type="project" value="InterPro"/>
</dbReference>
<dbReference type="AlphaFoldDB" id="E1RFB3"/>
<dbReference type="KEGG" id="mpi:Mpet_0284"/>